<protein>
    <submittedName>
        <fullName evidence="1">Uncharacterized protein</fullName>
    </submittedName>
</protein>
<evidence type="ECO:0000313" key="2">
    <source>
        <dbReference type="Proteomes" id="UP000828390"/>
    </source>
</evidence>
<proteinExistence type="predicted"/>
<name>A0A9D3Y746_DREPO</name>
<dbReference type="EMBL" id="JAIWYP010000018">
    <property type="protein sequence ID" value="KAH3693064.1"/>
    <property type="molecule type" value="Genomic_DNA"/>
</dbReference>
<evidence type="ECO:0000313" key="1">
    <source>
        <dbReference type="EMBL" id="KAH3693064.1"/>
    </source>
</evidence>
<organism evidence="1 2">
    <name type="scientific">Dreissena polymorpha</name>
    <name type="common">Zebra mussel</name>
    <name type="synonym">Mytilus polymorpha</name>
    <dbReference type="NCBI Taxonomy" id="45954"/>
    <lineage>
        <taxon>Eukaryota</taxon>
        <taxon>Metazoa</taxon>
        <taxon>Spiralia</taxon>
        <taxon>Lophotrochozoa</taxon>
        <taxon>Mollusca</taxon>
        <taxon>Bivalvia</taxon>
        <taxon>Autobranchia</taxon>
        <taxon>Heteroconchia</taxon>
        <taxon>Euheterodonta</taxon>
        <taxon>Imparidentia</taxon>
        <taxon>Neoheterodontei</taxon>
        <taxon>Myida</taxon>
        <taxon>Dreissenoidea</taxon>
        <taxon>Dreissenidae</taxon>
        <taxon>Dreissena</taxon>
    </lineage>
</organism>
<gene>
    <name evidence="1" type="ORF">DPMN_193401</name>
</gene>
<sequence length="51" mass="5858">MVFIQTQQCAFRMSFVFCTQEYSVNHPGLKRHFPIAAFSLAKIDHNGEPLT</sequence>
<dbReference type="AlphaFoldDB" id="A0A9D3Y746"/>
<accession>A0A9D3Y746</accession>
<reference evidence="1" key="1">
    <citation type="journal article" date="2019" name="bioRxiv">
        <title>The Genome of the Zebra Mussel, Dreissena polymorpha: A Resource for Invasive Species Research.</title>
        <authorList>
            <person name="McCartney M.A."/>
            <person name="Auch B."/>
            <person name="Kono T."/>
            <person name="Mallez S."/>
            <person name="Zhang Y."/>
            <person name="Obille A."/>
            <person name="Becker A."/>
            <person name="Abrahante J.E."/>
            <person name="Garbe J."/>
            <person name="Badalamenti J.P."/>
            <person name="Herman A."/>
            <person name="Mangelson H."/>
            <person name="Liachko I."/>
            <person name="Sullivan S."/>
            <person name="Sone E.D."/>
            <person name="Koren S."/>
            <person name="Silverstein K.A.T."/>
            <person name="Beckman K.B."/>
            <person name="Gohl D.M."/>
        </authorList>
    </citation>
    <scope>NUCLEOTIDE SEQUENCE</scope>
    <source>
        <strain evidence="1">Duluth1</strain>
        <tissue evidence="1">Whole animal</tissue>
    </source>
</reference>
<comment type="caution">
    <text evidence="1">The sequence shown here is derived from an EMBL/GenBank/DDBJ whole genome shotgun (WGS) entry which is preliminary data.</text>
</comment>
<reference evidence="1" key="2">
    <citation type="submission" date="2020-11" db="EMBL/GenBank/DDBJ databases">
        <authorList>
            <person name="McCartney M.A."/>
            <person name="Auch B."/>
            <person name="Kono T."/>
            <person name="Mallez S."/>
            <person name="Becker A."/>
            <person name="Gohl D.M."/>
            <person name="Silverstein K.A.T."/>
            <person name="Koren S."/>
            <person name="Bechman K.B."/>
            <person name="Herman A."/>
            <person name="Abrahante J.E."/>
            <person name="Garbe J."/>
        </authorList>
    </citation>
    <scope>NUCLEOTIDE SEQUENCE</scope>
    <source>
        <strain evidence="1">Duluth1</strain>
        <tissue evidence="1">Whole animal</tissue>
    </source>
</reference>
<keyword evidence="2" id="KW-1185">Reference proteome</keyword>
<dbReference type="Proteomes" id="UP000828390">
    <property type="component" value="Unassembled WGS sequence"/>
</dbReference>